<evidence type="ECO:0000256" key="1">
    <source>
        <dbReference type="ARBA" id="ARBA00009369"/>
    </source>
</evidence>
<dbReference type="PANTHER" id="PTHR34138:SF1">
    <property type="entry name" value="CELL SHAPE-DETERMINING PROTEIN MREC"/>
    <property type="match status" value="1"/>
</dbReference>
<dbReference type="AlphaFoldDB" id="A0A644THJ4"/>
<dbReference type="InterPro" id="IPR042177">
    <property type="entry name" value="Cell/Rod_1"/>
</dbReference>
<feature type="region of interest" description="Disordered" evidence="6">
    <location>
        <begin position="280"/>
        <end position="300"/>
    </location>
</feature>
<feature type="domain" description="Rod shape-determining protein MreC beta-barrel core" evidence="7">
    <location>
        <begin position="124"/>
        <end position="277"/>
    </location>
</feature>
<gene>
    <name evidence="8" type="primary">mreC_2</name>
    <name evidence="8" type="ORF">SDC9_12146</name>
</gene>
<dbReference type="EMBL" id="VSSQ01000032">
    <property type="protein sequence ID" value="MPL66468.1"/>
    <property type="molecule type" value="Genomic_DNA"/>
</dbReference>
<reference evidence="8" key="1">
    <citation type="submission" date="2019-08" db="EMBL/GenBank/DDBJ databases">
        <authorList>
            <person name="Kucharzyk K."/>
            <person name="Murdoch R.W."/>
            <person name="Higgins S."/>
            <person name="Loffler F."/>
        </authorList>
    </citation>
    <scope>NUCLEOTIDE SEQUENCE</scope>
</reference>
<evidence type="ECO:0000259" key="7">
    <source>
        <dbReference type="Pfam" id="PF04085"/>
    </source>
</evidence>
<dbReference type="Gene3D" id="2.40.10.340">
    <property type="entry name" value="Rod shape-determining protein MreC, domain 1"/>
    <property type="match status" value="1"/>
</dbReference>
<dbReference type="Gene3D" id="2.40.10.350">
    <property type="entry name" value="Rod shape-determining protein MreC, domain 2"/>
    <property type="match status" value="1"/>
</dbReference>
<dbReference type="GO" id="GO:0008360">
    <property type="term" value="P:regulation of cell shape"/>
    <property type="evidence" value="ECO:0007669"/>
    <property type="project" value="UniProtKB-KW"/>
</dbReference>
<name>A0A644THJ4_9ZZZZ</name>
<accession>A0A644THJ4</accession>
<evidence type="ECO:0000256" key="2">
    <source>
        <dbReference type="ARBA" id="ARBA00013855"/>
    </source>
</evidence>
<dbReference type="PIRSF" id="PIRSF038471">
    <property type="entry name" value="MreC"/>
    <property type="match status" value="1"/>
</dbReference>
<proteinExistence type="inferred from homology"/>
<dbReference type="GO" id="GO:0005886">
    <property type="term" value="C:plasma membrane"/>
    <property type="evidence" value="ECO:0007669"/>
    <property type="project" value="TreeGrafter"/>
</dbReference>
<feature type="coiled-coil region" evidence="5">
    <location>
        <begin position="71"/>
        <end position="108"/>
    </location>
</feature>
<comment type="similarity">
    <text evidence="1">Belongs to the MreC family.</text>
</comment>
<organism evidence="8">
    <name type="scientific">bioreactor metagenome</name>
    <dbReference type="NCBI Taxonomy" id="1076179"/>
    <lineage>
        <taxon>unclassified sequences</taxon>
        <taxon>metagenomes</taxon>
        <taxon>ecological metagenomes</taxon>
    </lineage>
</organism>
<protein>
    <recommendedName>
        <fullName evidence="2">Cell shape-determining protein MreC</fullName>
    </recommendedName>
    <alternativeName>
        <fullName evidence="4">Cell shape protein MreC</fullName>
    </alternativeName>
</protein>
<comment type="caution">
    <text evidence="8">The sequence shown here is derived from an EMBL/GenBank/DDBJ whole genome shotgun (WGS) entry which is preliminary data.</text>
</comment>
<dbReference type="NCBIfam" id="TIGR00219">
    <property type="entry name" value="mreC"/>
    <property type="match status" value="1"/>
</dbReference>
<dbReference type="InterPro" id="IPR007221">
    <property type="entry name" value="MreC"/>
</dbReference>
<evidence type="ECO:0000256" key="4">
    <source>
        <dbReference type="ARBA" id="ARBA00032089"/>
    </source>
</evidence>
<dbReference type="Pfam" id="PF04085">
    <property type="entry name" value="MreC"/>
    <property type="match status" value="1"/>
</dbReference>
<keyword evidence="3" id="KW-0133">Cell shape</keyword>
<evidence type="ECO:0000313" key="8">
    <source>
        <dbReference type="EMBL" id="MPL66468.1"/>
    </source>
</evidence>
<evidence type="ECO:0000256" key="3">
    <source>
        <dbReference type="ARBA" id="ARBA00022960"/>
    </source>
</evidence>
<evidence type="ECO:0000256" key="5">
    <source>
        <dbReference type="SAM" id="Coils"/>
    </source>
</evidence>
<dbReference type="InterPro" id="IPR055342">
    <property type="entry name" value="MreC_beta-barrel_core"/>
</dbReference>
<keyword evidence="5" id="KW-0175">Coiled coil</keyword>
<sequence>MPHKKRGSGFIATQGIPLLLIVLSLVLVSISTKTAQSLPRAVFAGISGGAQKLFFGVSNFLQRTIFSIRELRRLREEYETLVTKLDGFENLERDYVNTLAENERLKEQLGFFESVSSIKAAARIIAKDPGNVYSSWVIDKGSGAGIEMNMAVAAFQNGIEGLAGKIVETRRGSSLVLPIYDGRLYVAARLSRTRVEGLVNGQGSPEEPLLMNYVSMLNAQDIQTGDMVVTSGLDSIYPPDIAIGRVKEIRTPKYGSSSLILLEPALDFSKIEYLFVLESTSDQGSGAPKSSTTQKPGGSP</sequence>
<dbReference type="PANTHER" id="PTHR34138">
    <property type="entry name" value="CELL SHAPE-DETERMINING PROTEIN MREC"/>
    <property type="match status" value="1"/>
</dbReference>
<dbReference type="InterPro" id="IPR042175">
    <property type="entry name" value="Cell/Rod_MreC_2"/>
</dbReference>
<evidence type="ECO:0000256" key="6">
    <source>
        <dbReference type="SAM" id="MobiDB-lite"/>
    </source>
</evidence>